<dbReference type="GO" id="GO:0015276">
    <property type="term" value="F:ligand-gated monoatomic ion channel activity"/>
    <property type="evidence" value="ECO:0007669"/>
    <property type="project" value="InterPro"/>
</dbReference>
<dbReference type="RefSeq" id="WP_066857559.1">
    <property type="nucleotide sequence ID" value="NZ_JXMS01000030.1"/>
</dbReference>
<reference evidence="8 9" key="1">
    <citation type="submission" date="2015-01" db="EMBL/GenBank/DDBJ databases">
        <title>Desulfovibrio sp. JC271 draft genome sequence.</title>
        <authorList>
            <person name="Shivani Y."/>
            <person name="Subhash Y."/>
            <person name="Sasikala C."/>
            <person name="Ramana C.V."/>
        </authorList>
    </citation>
    <scope>NUCLEOTIDE SEQUENCE [LARGE SCALE GENOMIC DNA]</scope>
    <source>
        <strain evidence="8 9">JC271</strain>
    </source>
</reference>
<keyword evidence="3 5" id="KW-0732">Signal</keyword>
<sequence>MKFVKVLMAIAMTFMLAAPASAADIDLAKESTINKILKSGELRVGFDASYAPFEITDKNGRYIGFDIDLAKELAKAMGVKFVPVNTDFDGIIPSLLSNKFDVIISGMTLTQQRNLQIGFSDPYFLMGQGVMVSNKLQGKIARYKELNDPKYVVVSRLGTTGEEAVKKYLPKATYKSFEKEVDCGMEVISGRADAFVFDIPALENIASVQGKGKVFVLNDPFTFEPMAIGYKQGDPDFANFLNNFIFQFKNDGRYQRLYDKWFRSDAWKSQLKK</sequence>
<dbReference type="OrthoDB" id="6192933at2"/>
<dbReference type="PATRIC" id="fig|1560234.3.peg.2076"/>
<evidence type="ECO:0000259" key="7">
    <source>
        <dbReference type="SMART" id="SM00079"/>
    </source>
</evidence>
<dbReference type="PANTHER" id="PTHR35936:SF38">
    <property type="entry name" value="GLUTAMINE-BINDING PERIPLASMIC PROTEIN"/>
    <property type="match status" value="1"/>
</dbReference>
<dbReference type="STRING" id="1560234.SP90_13995"/>
<dbReference type="SMART" id="SM00079">
    <property type="entry name" value="PBPe"/>
    <property type="match status" value="1"/>
</dbReference>
<dbReference type="EMBL" id="JXMS01000030">
    <property type="protein sequence ID" value="OBQ46129.1"/>
    <property type="molecule type" value="Genomic_DNA"/>
</dbReference>
<dbReference type="Proteomes" id="UP000091979">
    <property type="component" value="Unassembled WGS sequence"/>
</dbReference>
<dbReference type="PANTHER" id="PTHR35936">
    <property type="entry name" value="MEMBRANE-BOUND LYTIC MUREIN TRANSGLYCOSYLASE F"/>
    <property type="match status" value="1"/>
</dbReference>
<dbReference type="SMART" id="SM00062">
    <property type="entry name" value="PBPb"/>
    <property type="match status" value="1"/>
</dbReference>
<comment type="caution">
    <text evidence="8">The sequence shown here is derived from an EMBL/GenBank/DDBJ whole genome shotgun (WGS) entry which is preliminary data.</text>
</comment>
<feature type="signal peptide" evidence="5">
    <location>
        <begin position="1"/>
        <end position="22"/>
    </location>
</feature>
<dbReference type="PROSITE" id="PS01039">
    <property type="entry name" value="SBP_BACTERIAL_3"/>
    <property type="match status" value="1"/>
</dbReference>
<comment type="similarity">
    <text evidence="2 4">Belongs to the bacterial solute-binding protein 3 family.</text>
</comment>
<dbReference type="InterPro" id="IPR001320">
    <property type="entry name" value="Iontro_rcpt_C"/>
</dbReference>
<evidence type="ECO:0000256" key="2">
    <source>
        <dbReference type="ARBA" id="ARBA00010333"/>
    </source>
</evidence>
<dbReference type="CDD" id="cd13629">
    <property type="entry name" value="PBP2_Dsm1740"/>
    <property type="match status" value="1"/>
</dbReference>
<feature type="domain" description="Ionotropic glutamate receptor C-terminal" evidence="7">
    <location>
        <begin position="41"/>
        <end position="264"/>
    </location>
</feature>
<dbReference type="InterPro" id="IPR018313">
    <property type="entry name" value="SBP_3_CS"/>
</dbReference>
<evidence type="ECO:0000313" key="9">
    <source>
        <dbReference type="Proteomes" id="UP000091979"/>
    </source>
</evidence>
<dbReference type="GO" id="GO:0016020">
    <property type="term" value="C:membrane"/>
    <property type="evidence" value="ECO:0007669"/>
    <property type="project" value="InterPro"/>
</dbReference>
<dbReference type="SUPFAM" id="SSF53850">
    <property type="entry name" value="Periplasmic binding protein-like II"/>
    <property type="match status" value="1"/>
</dbReference>
<dbReference type="AlphaFoldDB" id="A0A1B7X9R4"/>
<keyword evidence="9" id="KW-1185">Reference proteome</keyword>
<comment type="subcellular location">
    <subcellularLocation>
        <location evidence="1">Cell envelope</location>
    </subcellularLocation>
</comment>
<evidence type="ECO:0000256" key="3">
    <source>
        <dbReference type="ARBA" id="ARBA00022729"/>
    </source>
</evidence>
<evidence type="ECO:0000259" key="6">
    <source>
        <dbReference type="SMART" id="SM00062"/>
    </source>
</evidence>
<evidence type="ECO:0000256" key="5">
    <source>
        <dbReference type="SAM" id="SignalP"/>
    </source>
</evidence>
<organism evidence="8 9">
    <name type="scientific">Halodesulfovibrio spirochaetisodalis</name>
    <dbReference type="NCBI Taxonomy" id="1560234"/>
    <lineage>
        <taxon>Bacteria</taxon>
        <taxon>Pseudomonadati</taxon>
        <taxon>Thermodesulfobacteriota</taxon>
        <taxon>Desulfovibrionia</taxon>
        <taxon>Desulfovibrionales</taxon>
        <taxon>Desulfovibrionaceae</taxon>
        <taxon>Halodesulfovibrio</taxon>
    </lineage>
</organism>
<dbReference type="GO" id="GO:0030313">
    <property type="term" value="C:cell envelope"/>
    <property type="evidence" value="ECO:0007669"/>
    <property type="project" value="UniProtKB-SubCell"/>
</dbReference>
<name>A0A1B7X9R4_9BACT</name>
<gene>
    <name evidence="8" type="ORF">SP90_13995</name>
</gene>
<feature type="domain" description="Solute-binding protein family 3/N-terminal" evidence="6">
    <location>
        <begin position="41"/>
        <end position="265"/>
    </location>
</feature>
<proteinExistence type="inferred from homology"/>
<protein>
    <submittedName>
        <fullName evidence="8">Amino acid ABC transporter substrate-binding protein</fullName>
    </submittedName>
</protein>
<feature type="chain" id="PRO_5008600446" evidence="5">
    <location>
        <begin position="23"/>
        <end position="273"/>
    </location>
</feature>
<evidence type="ECO:0000256" key="4">
    <source>
        <dbReference type="RuleBase" id="RU003744"/>
    </source>
</evidence>
<dbReference type="InterPro" id="IPR001638">
    <property type="entry name" value="Solute-binding_3/MltF_N"/>
</dbReference>
<dbReference type="Pfam" id="PF00497">
    <property type="entry name" value="SBP_bac_3"/>
    <property type="match status" value="1"/>
</dbReference>
<evidence type="ECO:0000256" key="1">
    <source>
        <dbReference type="ARBA" id="ARBA00004196"/>
    </source>
</evidence>
<dbReference type="Gene3D" id="3.40.190.10">
    <property type="entry name" value="Periplasmic binding protein-like II"/>
    <property type="match status" value="2"/>
</dbReference>
<evidence type="ECO:0000313" key="8">
    <source>
        <dbReference type="EMBL" id="OBQ46129.1"/>
    </source>
</evidence>
<accession>A0A1B7X9R4</accession>